<reference evidence="2" key="1">
    <citation type="submission" date="2023-03" db="UniProtKB">
        <authorList>
            <consortium name="EnsemblPlants"/>
        </authorList>
    </citation>
    <scope>IDENTIFICATION</scope>
</reference>
<dbReference type="PANTHER" id="PTHR35117">
    <property type="entry name" value="MYOSIN-M HEAVY PROTEIN"/>
    <property type="match status" value="1"/>
</dbReference>
<feature type="region of interest" description="Disordered" evidence="1">
    <location>
        <begin position="303"/>
        <end position="339"/>
    </location>
</feature>
<organism evidence="2">
    <name type="scientific">Cucumis melo</name>
    <name type="common">Muskmelon</name>
    <dbReference type="NCBI Taxonomy" id="3656"/>
    <lineage>
        <taxon>Eukaryota</taxon>
        <taxon>Viridiplantae</taxon>
        <taxon>Streptophyta</taxon>
        <taxon>Embryophyta</taxon>
        <taxon>Tracheophyta</taxon>
        <taxon>Spermatophyta</taxon>
        <taxon>Magnoliopsida</taxon>
        <taxon>eudicotyledons</taxon>
        <taxon>Gunneridae</taxon>
        <taxon>Pentapetalae</taxon>
        <taxon>rosids</taxon>
        <taxon>fabids</taxon>
        <taxon>Cucurbitales</taxon>
        <taxon>Cucurbitaceae</taxon>
        <taxon>Benincaseae</taxon>
        <taxon>Cucumis</taxon>
    </lineage>
</organism>
<dbReference type="Gramene" id="MELO3C009204.2.1">
    <property type="protein sequence ID" value="MELO3C009204.2.1"/>
    <property type="gene ID" value="MELO3C009204.2"/>
</dbReference>
<dbReference type="PANTHER" id="PTHR35117:SF1">
    <property type="entry name" value="MYOSIN-M HEAVY PROTEIN"/>
    <property type="match status" value="1"/>
</dbReference>
<dbReference type="AlphaFoldDB" id="A0A9I9CVJ1"/>
<evidence type="ECO:0008006" key="3">
    <source>
        <dbReference type="Google" id="ProtNLM"/>
    </source>
</evidence>
<feature type="region of interest" description="Disordered" evidence="1">
    <location>
        <begin position="381"/>
        <end position="401"/>
    </location>
</feature>
<name>A0A9I9CVJ1_CUCME</name>
<feature type="compositionally biased region" description="Polar residues" evidence="1">
    <location>
        <begin position="209"/>
        <end position="221"/>
    </location>
</feature>
<feature type="region of interest" description="Disordered" evidence="1">
    <location>
        <begin position="195"/>
        <end position="222"/>
    </location>
</feature>
<evidence type="ECO:0000313" key="2">
    <source>
        <dbReference type="EnsemblPlants" id="MELO3C009204.2.1"/>
    </source>
</evidence>
<feature type="compositionally biased region" description="Polar residues" evidence="1">
    <location>
        <begin position="254"/>
        <end position="278"/>
    </location>
</feature>
<accession>A0A9I9CVJ1</accession>
<sequence length="539" mass="58674">REETPNFCFPPFSILCKSSTSLFFFPSDSHRRIFIFFQSLSPICISNLQLLTTMGKQTKARKSDNAAKGIRNVTPIQVAFIVDRYLSDNSYVETRSVFRVEASSLIAKSPIQEAPKSLLSLEAMLDEYISLKEQKVILDQERSYLEQEKIRVHALLQGMQTVMSAYNSSGRSSTPSISAAPDKVGVVGQSESPVGCPINIKQPVRPEVTPQNSNGGPQSFITPVYNDLEANKRKSSKTSIVVPPASKRSHADALSQSTEAGNDQPTVRHSNEIQSSSPTCPPTETVVQGSSVVKCLFNQPSFSIPTNSSGPKTPPRANSCQSDKSTSPHEISSAADCSNINTPQDVSPTCCTVISSSKRVTISPYKQVAYYSVERNHSILSPSPVKTNAKRQGKRDQVKGRLDFDVSDVPISSDKGIENEIYASESEKQLDIFDIDLPSLDVFGEDFSFTEMLADLDMDCEVIGCSSVPTFGASTDTLSGSSHESMDCNVGTNQMMSEYSSTVTQILSGKELNTEGMDSLTAVKSTTKCIRILSPAKKL</sequence>
<proteinExistence type="predicted"/>
<evidence type="ECO:0000256" key="1">
    <source>
        <dbReference type="SAM" id="MobiDB-lite"/>
    </source>
</evidence>
<feature type="region of interest" description="Disordered" evidence="1">
    <location>
        <begin position="235"/>
        <end position="285"/>
    </location>
</feature>
<dbReference type="EnsemblPlants" id="MELO3C009204.2.1">
    <property type="protein sequence ID" value="MELO3C009204.2.1"/>
    <property type="gene ID" value="MELO3C009204.2"/>
</dbReference>
<protein>
    <recommendedName>
        <fullName evidence="3">Flocculation protein FLO11-like</fullName>
    </recommendedName>
</protein>